<protein>
    <submittedName>
        <fullName evidence="11">Uncharacterized protein</fullName>
    </submittedName>
</protein>
<dbReference type="InterPro" id="IPR019135">
    <property type="entry name" value="Polycomb_protein_VEFS-Box"/>
</dbReference>
<evidence type="ECO:0000256" key="4">
    <source>
        <dbReference type="ARBA" id="ARBA00022833"/>
    </source>
</evidence>
<dbReference type="GO" id="GO:0006325">
    <property type="term" value="P:chromatin organization"/>
    <property type="evidence" value="ECO:0007669"/>
    <property type="project" value="UniProtKB-KW"/>
</dbReference>
<name>A0A6N2MTP8_SALVM</name>
<feature type="domain" description="Polycomb protein VEFS-Box" evidence="9">
    <location>
        <begin position="346"/>
        <end position="455"/>
    </location>
</feature>
<dbReference type="EMBL" id="CAADRP010001963">
    <property type="protein sequence ID" value="VFU57770.1"/>
    <property type="molecule type" value="Genomic_DNA"/>
</dbReference>
<evidence type="ECO:0000256" key="5">
    <source>
        <dbReference type="ARBA" id="ARBA00022853"/>
    </source>
</evidence>
<feature type="compositionally biased region" description="Basic and acidic residues" evidence="8">
    <location>
        <begin position="762"/>
        <end position="774"/>
    </location>
</feature>
<feature type="region of interest" description="Disordered" evidence="8">
    <location>
        <begin position="965"/>
        <end position="991"/>
    </location>
</feature>
<dbReference type="PANTHER" id="PTHR22597">
    <property type="entry name" value="POLYCOMB GROUP PROTEIN"/>
    <property type="match status" value="1"/>
</dbReference>
<feature type="compositionally biased region" description="Basic and acidic residues" evidence="8">
    <location>
        <begin position="595"/>
        <end position="619"/>
    </location>
</feature>
<keyword evidence="5" id="KW-0156">Chromatin regulator</keyword>
<evidence type="ECO:0000259" key="9">
    <source>
        <dbReference type="Pfam" id="PF09733"/>
    </source>
</evidence>
<accession>A0A6N2MTP8</accession>
<feature type="region of interest" description="Disordered" evidence="8">
    <location>
        <begin position="881"/>
        <end position="903"/>
    </location>
</feature>
<dbReference type="CDD" id="cd21553">
    <property type="entry name" value="VEFS-box_EMF2-like"/>
    <property type="match status" value="1"/>
</dbReference>
<keyword evidence="6" id="KW-0805">Transcription regulation</keyword>
<evidence type="ECO:0000256" key="7">
    <source>
        <dbReference type="ARBA" id="ARBA00023163"/>
    </source>
</evidence>
<dbReference type="Pfam" id="PF23320">
    <property type="entry name" value="Zn_SUZ12"/>
    <property type="match status" value="1"/>
</dbReference>
<keyword evidence="4" id="KW-0862">Zinc</keyword>
<comment type="similarity">
    <text evidence="1">Belongs to the VEFS (VRN2-EMF2-FIS2-SU(Z)12) family.</text>
</comment>
<organism evidence="11">
    <name type="scientific">Salix viminalis</name>
    <name type="common">Common osier</name>
    <name type="synonym">Basket willow</name>
    <dbReference type="NCBI Taxonomy" id="40686"/>
    <lineage>
        <taxon>Eukaryota</taxon>
        <taxon>Viridiplantae</taxon>
        <taxon>Streptophyta</taxon>
        <taxon>Embryophyta</taxon>
        <taxon>Tracheophyta</taxon>
        <taxon>Spermatophyta</taxon>
        <taxon>Magnoliopsida</taxon>
        <taxon>eudicotyledons</taxon>
        <taxon>Gunneridae</taxon>
        <taxon>Pentapetalae</taxon>
        <taxon>rosids</taxon>
        <taxon>fabids</taxon>
        <taxon>Malpighiales</taxon>
        <taxon>Salicaceae</taxon>
        <taxon>Saliceae</taxon>
        <taxon>Salix</taxon>
    </lineage>
</organism>
<evidence type="ECO:0000256" key="2">
    <source>
        <dbReference type="ARBA" id="ARBA00022723"/>
    </source>
</evidence>
<feature type="region of interest" description="Disordered" evidence="8">
    <location>
        <begin position="243"/>
        <end position="275"/>
    </location>
</feature>
<evidence type="ECO:0000256" key="3">
    <source>
        <dbReference type="ARBA" id="ARBA00022771"/>
    </source>
</evidence>
<evidence type="ECO:0000259" key="10">
    <source>
        <dbReference type="Pfam" id="PF23320"/>
    </source>
</evidence>
<evidence type="ECO:0000256" key="8">
    <source>
        <dbReference type="SAM" id="MobiDB-lite"/>
    </source>
</evidence>
<dbReference type="InterPro" id="IPR057540">
    <property type="entry name" value="Znf_SUZ12"/>
</dbReference>
<feature type="compositionally biased region" description="Basic and acidic residues" evidence="8">
    <location>
        <begin position="711"/>
        <end position="721"/>
    </location>
</feature>
<feature type="region of interest" description="Disordered" evidence="8">
    <location>
        <begin position="654"/>
        <end position="774"/>
    </location>
</feature>
<dbReference type="GO" id="GO:0008270">
    <property type="term" value="F:zinc ion binding"/>
    <property type="evidence" value="ECO:0007669"/>
    <property type="project" value="UniProtKB-KW"/>
</dbReference>
<feature type="compositionally biased region" description="Basic and acidic residues" evidence="8">
    <location>
        <begin position="248"/>
        <end position="272"/>
    </location>
</feature>
<dbReference type="CDD" id="cd21749">
    <property type="entry name" value="ZnB-Zn_EMF2-like"/>
    <property type="match status" value="1"/>
</dbReference>
<feature type="domain" description="Polycomb protein SUZ12-like zinc finger" evidence="10">
    <location>
        <begin position="137"/>
        <end position="203"/>
    </location>
</feature>
<keyword evidence="7" id="KW-0804">Transcription</keyword>
<dbReference type="AlphaFoldDB" id="A0A6N2MTP8"/>
<dbReference type="GO" id="GO:0005634">
    <property type="term" value="C:nucleus"/>
    <property type="evidence" value="ECO:0007669"/>
    <property type="project" value="TreeGrafter"/>
</dbReference>
<gene>
    <name evidence="11" type="ORF">SVIM_LOCUS418282</name>
</gene>
<dbReference type="PANTHER" id="PTHR22597:SF0">
    <property type="entry name" value="POLYCOMB PROTEIN SUZ12"/>
    <property type="match status" value="1"/>
</dbReference>
<keyword evidence="2" id="KW-0479">Metal-binding</keyword>
<feature type="region of interest" description="Disordered" evidence="8">
    <location>
        <begin position="595"/>
        <end position="633"/>
    </location>
</feature>
<feature type="region of interest" description="Disordered" evidence="8">
    <location>
        <begin position="309"/>
        <end position="334"/>
    </location>
</feature>
<proteinExistence type="inferred from homology"/>
<feature type="compositionally biased region" description="Polar residues" evidence="8">
    <location>
        <begin position="309"/>
        <end position="319"/>
    </location>
</feature>
<keyword evidence="3" id="KW-0863">Zinc-finger</keyword>
<reference evidence="11" key="1">
    <citation type="submission" date="2019-03" db="EMBL/GenBank/DDBJ databases">
        <authorList>
            <person name="Mank J."/>
            <person name="Almeida P."/>
        </authorList>
    </citation>
    <scope>NUCLEOTIDE SEQUENCE</scope>
    <source>
        <strain evidence="11">78183</strain>
    </source>
</reference>
<evidence type="ECO:0000256" key="1">
    <source>
        <dbReference type="ARBA" id="ARBA00007416"/>
    </source>
</evidence>
<evidence type="ECO:0000313" key="11">
    <source>
        <dbReference type="EMBL" id="VFU57770.1"/>
    </source>
</evidence>
<evidence type="ECO:0000256" key="6">
    <source>
        <dbReference type="ARBA" id="ARBA00023015"/>
    </source>
</evidence>
<dbReference type="GO" id="GO:0031490">
    <property type="term" value="F:chromatin DNA binding"/>
    <property type="evidence" value="ECO:0007669"/>
    <property type="project" value="TreeGrafter"/>
</dbReference>
<sequence length="1011" mass="114568">MDHAAFLRGLMRQSSGQEKKKVTATVNIGKQGKVLTPTTIPPLPLSSSSLSTFRCCTKHPNLNSEVVTEKMCHQNCDVEHLSVEEAIAADESLLIYCKPVELYNILRRRAQDNPSFLRRCLRYKIKERRKKRLRDGIVIFNYKDYKNMLRKTEATEDFSCPFCLMQCLSFKGLRYHLCSSHDLFNFDFWVTEEYQAVTVSVNIDRFISEPRTRKSKNLDQNAKKVSIKFLELNSSKLATEGMDNGFLGKEEGENASKSSSSEKDLHNMRDGAENYGSECPTATELMERVASSFSIPGVSIAQAQSSVDPECVKSQSGSEPSLPPALHPAKARKLTVERPDPKYRALLQKRQFYHSHRVQPMALEQVLSDRDSEDEVDDDIADFEDRRMLDDFVDVSKDEKQLMHLWNSFVRKQRVLADGHIPWACEAFSKLHGQECWRLFMIKLWNHGLLDASTMNNCNMILERCRDEGSAAAKKPPDIRNWFPSYQYESFVLDTYDDFGGSIHKETDFECLKDGCLCIEEGSKGKEIISCDATRIDNNSSDDNQHEDQSFNKMPDSLCSLSLLSEPPDVRNWFPSYDYESPVLDTAEYFNESAIKESEGEKDGFATEESKKRREEKAGDLSNSGNNEIRANEKPSSYGFIKCKSSYGDVCDNKPLSKVPDSSQSSSFLSEPPDIRNWFPSYVYESPVPGESIGFLHGITEREGDDLANQDSKRDEEKDLWKLGQNRSSEETEHSNGFLKLNSSLGNHRQEKSLNKVSPSQDTRDVEKEGSSILDNLHREGKLGMEDESFLNHAIAPTEDIEKPSLRLEVPPFKQPHMQNPVQEVGFMSVTSTVRSSDKSATKLNYRKDSAENLDKARTEIDLVSPRGNVKFARGAGVFSMSQSANGRSNNKENEGKEAQGNGFVTTRKSRITKPNVENSLDRHRQQQILSECSEGRGMTSRDGERDEKDAAVKRKVLSEVSNLEHPDGIGVTGKWKCPQKSKPNLGPPMKQLRLERWVHRLQHKNSAEDL</sequence>
<dbReference type="Pfam" id="PF09733">
    <property type="entry name" value="VEFS-Box"/>
    <property type="match status" value="1"/>
</dbReference>